<name>A0A9Q3DJF4_9BASI</name>
<dbReference type="Proteomes" id="UP000765509">
    <property type="component" value="Unassembled WGS sequence"/>
</dbReference>
<gene>
    <name evidence="1" type="ORF">O181_041291</name>
</gene>
<evidence type="ECO:0000313" key="2">
    <source>
        <dbReference type="Proteomes" id="UP000765509"/>
    </source>
</evidence>
<protein>
    <submittedName>
        <fullName evidence="1">Uncharacterized protein</fullName>
    </submittedName>
</protein>
<proteinExistence type="predicted"/>
<organism evidence="1 2">
    <name type="scientific">Austropuccinia psidii MF-1</name>
    <dbReference type="NCBI Taxonomy" id="1389203"/>
    <lineage>
        <taxon>Eukaryota</taxon>
        <taxon>Fungi</taxon>
        <taxon>Dikarya</taxon>
        <taxon>Basidiomycota</taxon>
        <taxon>Pucciniomycotina</taxon>
        <taxon>Pucciniomycetes</taxon>
        <taxon>Pucciniales</taxon>
        <taxon>Sphaerophragmiaceae</taxon>
        <taxon>Austropuccinia</taxon>
    </lineage>
</organism>
<dbReference type="AlphaFoldDB" id="A0A9Q3DJF4"/>
<accession>A0A9Q3DJF4</accession>
<dbReference type="EMBL" id="AVOT02016398">
    <property type="protein sequence ID" value="MBW0501576.1"/>
    <property type="molecule type" value="Genomic_DNA"/>
</dbReference>
<sequence>MIKICAWLASWRKYVIEYYHSSDRCRKASKATGKRFSLIILIKEPRTPWEVGHKDWATDLPPCGKEICNAVLVIVEVCRKTLTFLPCHKHDTAMDTALSIWNRTQELEERIIQPMNGMIRRFHAYGLELKDSDGFHHDCCKLLPGMELAYKNSIHSSEEKRMEPQTSS</sequence>
<reference evidence="1" key="1">
    <citation type="submission" date="2021-03" db="EMBL/GenBank/DDBJ databases">
        <title>Draft genome sequence of rust myrtle Austropuccinia psidii MF-1, a brazilian biotype.</title>
        <authorList>
            <person name="Quecine M.C."/>
            <person name="Pachon D.M.R."/>
            <person name="Bonatelli M.L."/>
            <person name="Correr F.H."/>
            <person name="Franceschini L.M."/>
            <person name="Leite T.F."/>
            <person name="Margarido G.R.A."/>
            <person name="Almeida C.A."/>
            <person name="Ferrarezi J.A."/>
            <person name="Labate C.A."/>
        </authorList>
    </citation>
    <scope>NUCLEOTIDE SEQUENCE</scope>
    <source>
        <strain evidence="1">MF-1</strain>
    </source>
</reference>
<evidence type="ECO:0000313" key="1">
    <source>
        <dbReference type="EMBL" id="MBW0501576.1"/>
    </source>
</evidence>
<keyword evidence="2" id="KW-1185">Reference proteome</keyword>
<dbReference type="OrthoDB" id="2273864at2759"/>
<comment type="caution">
    <text evidence="1">The sequence shown here is derived from an EMBL/GenBank/DDBJ whole genome shotgun (WGS) entry which is preliminary data.</text>
</comment>